<organismHost>
    <name type="scientific">Chlorella</name>
    <dbReference type="NCBI Taxonomy" id="3071"/>
</organismHost>
<name>A7IVP8_PBCVN</name>
<keyword evidence="2" id="KW-1185">Reference proteome</keyword>
<dbReference type="GeneID" id="5659182"/>
<dbReference type="Proteomes" id="UP000202419">
    <property type="component" value="Segment"/>
</dbReference>
<organism evidence="1 2">
    <name type="scientific">Paramecium bursaria Chlorella virus NY2A</name>
    <name type="common">PBCV-NY2A</name>
    <dbReference type="NCBI Taxonomy" id="46021"/>
    <lineage>
        <taxon>Viruses</taxon>
        <taxon>Varidnaviria</taxon>
        <taxon>Bamfordvirae</taxon>
        <taxon>Nucleocytoviricota</taxon>
        <taxon>Megaviricetes</taxon>
        <taxon>Algavirales</taxon>
        <taxon>Phycodnaviridae</taxon>
        <taxon>Chlorovirus</taxon>
        <taxon>Chlorovirus americanus</taxon>
    </lineage>
</organism>
<accession>A7IVP8</accession>
<proteinExistence type="predicted"/>
<evidence type="ECO:0000313" key="1">
    <source>
        <dbReference type="EMBL" id="ABT14422.1"/>
    </source>
</evidence>
<gene>
    <name evidence="1" type="primary">b023L</name>
    <name evidence="1" type="ORF">NY2A_b023L</name>
</gene>
<dbReference type="EMBL" id="DQ491002">
    <property type="protein sequence ID" value="ABT14422.1"/>
    <property type="molecule type" value="Genomic_DNA"/>
</dbReference>
<protein>
    <submittedName>
        <fullName evidence="1">Uncharacterized protein b023L</fullName>
    </submittedName>
</protein>
<dbReference type="KEGG" id="vg:5659182"/>
<sequence length="93" mass="10451">MNPLYFLFLSRTLRIPLCAVMNFKSCICSMRYLAASPKLLNSSTTSSSLYAMHACLAVFVPSRLPLSYESMMFADVVPSLRFSGRKSRRLSSL</sequence>
<dbReference type="RefSeq" id="YP_001497219.1">
    <property type="nucleotide sequence ID" value="NC_009898.1"/>
</dbReference>
<reference evidence="1 2" key="1">
    <citation type="journal article" date="2007" name="Virology">
        <title>Sequence and annotation of the 369-kb NY-2A and the 345-kb AR158 viruses that infect Chlorella NC64A.</title>
        <authorList>
            <person name="Fitzgerald L.A."/>
            <person name="Graves M.V."/>
            <person name="Li X."/>
            <person name="Feldblyum T."/>
            <person name="Nierman W.C."/>
            <person name="Van Etten J.L."/>
        </authorList>
    </citation>
    <scope>NUCLEOTIDE SEQUENCE [LARGE SCALE GENOMIC DNA]</scope>
    <source>
        <strain evidence="1 2">NY-2A</strain>
    </source>
</reference>
<evidence type="ECO:0000313" key="2">
    <source>
        <dbReference type="Proteomes" id="UP000202419"/>
    </source>
</evidence>